<evidence type="ECO:0000313" key="2">
    <source>
        <dbReference type="Proteomes" id="UP001234202"/>
    </source>
</evidence>
<evidence type="ECO:0000313" key="1">
    <source>
        <dbReference type="EMBL" id="KAJ9123554.1"/>
    </source>
</evidence>
<organism evidence="1 2">
    <name type="scientific">Naganishia onofrii</name>
    <dbReference type="NCBI Taxonomy" id="1851511"/>
    <lineage>
        <taxon>Eukaryota</taxon>
        <taxon>Fungi</taxon>
        <taxon>Dikarya</taxon>
        <taxon>Basidiomycota</taxon>
        <taxon>Agaricomycotina</taxon>
        <taxon>Tremellomycetes</taxon>
        <taxon>Filobasidiales</taxon>
        <taxon>Filobasidiaceae</taxon>
        <taxon>Naganishia</taxon>
    </lineage>
</organism>
<dbReference type="EMBL" id="JASBWV010000012">
    <property type="protein sequence ID" value="KAJ9123554.1"/>
    <property type="molecule type" value="Genomic_DNA"/>
</dbReference>
<reference evidence="1" key="1">
    <citation type="submission" date="2023-04" db="EMBL/GenBank/DDBJ databases">
        <title>Draft Genome sequencing of Naganishia species isolated from polar environments using Oxford Nanopore Technology.</title>
        <authorList>
            <person name="Leo P."/>
            <person name="Venkateswaran K."/>
        </authorList>
    </citation>
    <scope>NUCLEOTIDE SEQUENCE</scope>
    <source>
        <strain evidence="1">DBVPG 5303</strain>
    </source>
</reference>
<accession>A0ACC2XJK4</accession>
<protein>
    <submittedName>
        <fullName evidence="1">Uncharacterized protein</fullName>
    </submittedName>
</protein>
<gene>
    <name evidence="1" type="ORF">QFC24_003769</name>
</gene>
<proteinExistence type="predicted"/>
<sequence length="143" mass="16531">MASQSRRLVESQRQTSALQSHLLELDATINKERKRHREELEKMTEDNALIKGERDTERGQHDMLKIEVKRLRKHIALIEEKENVSRPNPRETATHKLNPRESRATPVLVVPRNKGTTSATPSTERRQEDPKILALETVPSRET</sequence>
<comment type="caution">
    <text evidence="1">The sequence shown here is derived from an EMBL/GenBank/DDBJ whole genome shotgun (WGS) entry which is preliminary data.</text>
</comment>
<name>A0ACC2XJK4_9TREE</name>
<keyword evidence="2" id="KW-1185">Reference proteome</keyword>
<dbReference type="Proteomes" id="UP001234202">
    <property type="component" value="Unassembled WGS sequence"/>
</dbReference>